<dbReference type="Proteomes" id="UP000510821">
    <property type="component" value="Chromosome"/>
</dbReference>
<dbReference type="NCBIfam" id="NF040570">
    <property type="entry name" value="guided_TnpB"/>
    <property type="match status" value="1"/>
</dbReference>
<evidence type="ECO:0000313" key="3">
    <source>
        <dbReference type="EMBL" id="QLJ53404.1"/>
    </source>
</evidence>
<sequence>MLISKTLKCKVFNPTRKKLGLLDREYLNFQIYIRSGRDFGIYSLTKSTFNFKYKIKSRKKKQPMPLANQSTKLKITNHKLTPYWFRIPVKGKRGGIWLPIKPHEEIDFTWEIREAKLFKRKKDFWIYITIRKEVQLKTSYSSVLALDVGEKVIAAAVLSSERKPIFLGREVRGIRRHHAWLRKRLQERKLFKKLKEIRGKEKRRVELVLHEVSKEIVELAEKNDSIIVLGDLKGIRKGGKGKRFNRIVNSFPFNRLSFFIEYKAHLKGIAVVKIREDYTSKTCSRCGEEGKRVKQGLFKCPNCKYQANADYNGAMNILKRFESYMLSDGAVAFSPEPPMTEQTRAEAH</sequence>
<dbReference type="AlphaFoldDB" id="A0A7D6BVK2"/>
<gene>
    <name evidence="3" type="ORF">Sv326_1229</name>
</gene>
<dbReference type="InterPro" id="IPR051399">
    <property type="entry name" value="RNA-guided_DNA_endo/Transpos"/>
</dbReference>
<proteinExistence type="predicted"/>
<accession>A0A7D6BVK2</accession>
<dbReference type="NCBIfam" id="TIGR01766">
    <property type="entry name" value="IS200/IS605 family accessory protein TnpB-like domain"/>
    <property type="match status" value="1"/>
</dbReference>
<dbReference type="Pfam" id="PF07282">
    <property type="entry name" value="Cas12f1-like_TNB"/>
    <property type="match status" value="1"/>
</dbReference>
<dbReference type="GO" id="GO:0003677">
    <property type="term" value="F:DNA binding"/>
    <property type="evidence" value="ECO:0007669"/>
    <property type="project" value="UniProtKB-KW"/>
</dbReference>
<evidence type="ECO:0000313" key="4">
    <source>
        <dbReference type="Proteomes" id="UP000510821"/>
    </source>
</evidence>
<feature type="domain" description="Cas12f1-like TNB" evidence="2">
    <location>
        <begin position="253"/>
        <end position="317"/>
    </location>
</feature>
<evidence type="ECO:0000256" key="1">
    <source>
        <dbReference type="ARBA" id="ARBA00023125"/>
    </source>
</evidence>
<organism evidence="3 4">
    <name type="scientific">Fermentimicrarchaeum limneticum</name>
    <dbReference type="NCBI Taxonomy" id="2795018"/>
    <lineage>
        <taxon>Archaea</taxon>
        <taxon>Candidatus Micrarchaeota</taxon>
        <taxon>Candidatus Fermentimicrarchaeales</taxon>
        <taxon>Candidatus Fermentimicrarchaeaceae</taxon>
        <taxon>Candidatus Fermentimicrarchaeum</taxon>
    </lineage>
</organism>
<keyword evidence="1" id="KW-0238">DNA-binding</keyword>
<dbReference type="PANTHER" id="PTHR30405">
    <property type="entry name" value="TRANSPOSASE"/>
    <property type="match status" value="1"/>
</dbReference>
<dbReference type="PANTHER" id="PTHR30405:SF11">
    <property type="entry name" value="RNA-GUIDED DNA ENDONUCLEASE RV2885C-RELATED"/>
    <property type="match status" value="1"/>
</dbReference>
<evidence type="ECO:0000259" key="2">
    <source>
        <dbReference type="Pfam" id="PF07282"/>
    </source>
</evidence>
<dbReference type="EMBL" id="CP058998">
    <property type="protein sequence ID" value="QLJ53404.1"/>
    <property type="molecule type" value="Genomic_DNA"/>
</dbReference>
<protein>
    <recommendedName>
        <fullName evidence="2">Cas12f1-like TNB domain-containing protein</fullName>
    </recommendedName>
</protein>
<reference evidence="4" key="1">
    <citation type="submission" date="2020-07" db="EMBL/GenBank/DDBJ databases">
        <title>Metabolic diversity and evolutionary history of the archaeal phylum ###Micrarchaeota### uncovered from a freshwater lake metagenome.</title>
        <authorList>
            <person name="Kadnikov V.V."/>
            <person name="Savvichev A.S."/>
            <person name="Mardanov A.V."/>
            <person name="Beletsky A.V."/>
            <person name="Chupakov A.V."/>
            <person name="Kokryatskaya N.M."/>
            <person name="Pimenov N.V."/>
            <person name="Ravin N.V."/>
        </authorList>
    </citation>
    <scope>NUCLEOTIDE SEQUENCE [LARGE SCALE GENOMIC DNA]</scope>
</reference>
<dbReference type="InterPro" id="IPR010095">
    <property type="entry name" value="Cas12f1-like_TNB"/>
</dbReference>
<dbReference type="KEGG" id="flt:Sv326_1229"/>
<name>A0A7D6BVK2_FERL1</name>